<dbReference type="PIRSF" id="PIRSF006337">
    <property type="entry name" value="Trehalose_TreZ"/>
    <property type="match status" value="1"/>
</dbReference>
<comment type="subcellular location">
    <subcellularLocation>
        <location evidence="1 15">Cytoplasm</location>
    </subcellularLocation>
</comment>
<protein>
    <recommendedName>
        <fullName evidence="5 13">Malto-oligosyltrehalose trehalohydrolase</fullName>
        <shortName evidence="14">MTHase</shortName>
        <ecNumber evidence="4 13">3.2.1.141</ecNumber>
    </recommendedName>
    <alternativeName>
        <fullName evidence="11 14">4-alpha-D-((1-&gt;4)-alpha-D-glucano)trehalose trehalohydrolase</fullName>
    </alternativeName>
    <alternativeName>
        <fullName evidence="10 14">Maltooligosyl trehalose trehalohydrolase</fullName>
    </alternativeName>
</protein>
<evidence type="ECO:0000256" key="14">
    <source>
        <dbReference type="PIRNR" id="PIRNR006337"/>
    </source>
</evidence>
<dbReference type="InterPro" id="IPR006047">
    <property type="entry name" value="GH13_cat_dom"/>
</dbReference>
<dbReference type="RefSeq" id="WP_073606937.1">
    <property type="nucleotide sequence ID" value="NZ_MRCG01000001.1"/>
</dbReference>
<proteinExistence type="inferred from homology"/>
<keyword evidence="7 14" id="KW-0378">Hydrolase</keyword>
<evidence type="ECO:0000256" key="7">
    <source>
        <dbReference type="ARBA" id="ARBA00022801"/>
    </source>
</evidence>
<dbReference type="Pfam" id="PF00128">
    <property type="entry name" value="Alpha-amylase"/>
    <property type="match status" value="1"/>
</dbReference>
<dbReference type="Gene3D" id="1.10.10.760">
    <property type="entry name" value="E-set domains of sugar-utilizing enzymes"/>
    <property type="match status" value="1"/>
</dbReference>
<dbReference type="InterPro" id="IPR044901">
    <property type="entry name" value="Trehalose_TreZ_E-set_sf"/>
</dbReference>
<feature type="binding site" evidence="16">
    <location>
        <begin position="393"/>
        <end position="398"/>
    </location>
    <ligand>
        <name>substrate</name>
    </ligand>
</feature>
<evidence type="ECO:0000256" key="1">
    <source>
        <dbReference type="ARBA" id="ARBA00004496"/>
    </source>
</evidence>
<dbReference type="InterPro" id="IPR012768">
    <property type="entry name" value="Trehalose_TreZ"/>
</dbReference>
<dbReference type="GO" id="GO:0005737">
    <property type="term" value="C:cytoplasm"/>
    <property type="evidence" value="ECO:0007669"/>
    <property type="project" value="UniProtKB-SubCell"/>
</dbReference>
<feature type="active site" description="Proton donor" evidence="15">
    <location>
        <position position="300"/>
    </location>
</feature>
<dbReference type="PANTHER" id="PTHR43651:SF11">
    <property type="entry name" value="MALTO-OLIGOSYLTREHALOSE TREHALOHYDROLASE"/>
    <property type="match status" value="1"/>
</dbReference>
<keyword evidence="20" id="KW-1185">Reference proteome</keyword>
<dbReference type="CDD" id="cd11325">
    <property type="entry name" value="AmyAc_GTHase"/>
    <property type="match status" value="1"/>
</dbReference>
<evidence type="ECO:0000256" key="8">
    <source>
        <dbReference type="ARBA" id="ARBA00023277"/>
    </source>
</evidence>
<dbReference type="Gene3D" id="2.60.40.10">
    <property type="entry name" value="Immunoglobulins"/>
    <property type="match status" value="1"/>
</dbReference>
<evidence type="ECO:0000256" key="15">
    <source>
        <dbReference type="PIRSR" id="PIRSR006337-1"/>
    </source>
</evidence>
<dbReference type="Gene3D" id="3.20.20.80">
    <property type="entry name" value="Glycosidases"/>
    <property type="match status" value="1"/>
</dbReference>
<dbReference type="GO" id="GO:0005992">
    <property type="term" value="P:trehalose biosynthetic process"/>
    <property type="evidence" value="ECO:0007669"/>
    <property type="project" value="UniProtKB-UniRule"/>
</dbReference>
<evidence type="ECO:0000313" key="19">
    <source>
        <dbReference type="EMBL" id="OKH51129.1"/>
    </source>
</evidence>
<dbReference type="InterPro" id="IPR013783">
    <property type="entry name" value="Ig-like_fold"/>
</dbReference>
<feature type="binding site" evidence="16">
    <location>
        <begin position="325"/>
        <end position="329"/>
    </location>
    <ligand>
        <name>substrate</name>
    </ligand>
</feature>
<accession>A0A1U7JBT3</accession>
<keyword evidence="9 14" id="KW-0326">Glycosidase</keyword>
<dbReference type="OrthoDB" id="9800174at2"/>
<dbReference type="InterPro" id="IPR014756">
    <property type="entry name" value="Ig_E-set"/>
</dbReference>
<dbReference type="SUPFAM" id="SSF51445">
    <property type="entry name" value="(Trans)glycosidases"/>
    <property type="match status" value="1"/>
</dbReference>
<comment type="pathway">
    <text evidence="2 14">Glycan biosynthesis; trehalose biosynthesis.</text>
</comment>
<organism evidence="19 20">
    <name type="scientific">Phormidium tenue NIES-30</name>
    <dbReference type="NCBI Taxonomy" id="549789"/>
    <lineage>
        <taxon>Bacteria</taxon>
        <taxon>Bacillati</taxon>
        <taxon>Cyanobacteriota</taxon>
        <taxon>Cyanophyceae</taxon>
        <taxon>Oscillatoriophycideae</taxon>
        <taxon>Oscillatoriales</taxon>
        <taxon>Oscillatoriaceae</taxon>
        <taxon>Phormidium</taxon>
    </lineage>
</organism>
<evidence type="ECO:0000256" key="9">
    <source>
        <dbReference type="ARBA" id="ARBA00023295"/>
    </source>
</evidence>
<dbReference type="InterPro" id="IPR017853">
    <property type="entry name" value="GH"/>
</dbReference>
<comment type="similarity">
    <text evidence="3 14">Belongs to the glycosyl hydrolase 13 family.</text>
</comment>
<dbReference type="GO" id="GO:0033942">
    <property type="term" value="F:4-alpha-D-(1-&gt;4)-alpha-D-glucanotrehalose trehalohydrolase activity"/>
    <property type="evidence" value="ECO:0007669"/>
    <property type="project" value="UniProtKB-EC"/>
</dbReference>
<dbReference type="CDD" id="cd02853">
    <property type="entry name" value="E_set_MTHase_like_N"/>
    <property type="match status" value="1"/>
</dbReference>
<gene>
    <name evidence="19" type="ORF">NIES30_03430</name>
</gene>
<evidence type="ECO:0000256" key="16">
    <source>
        <dbReference type="PIRSR" id="PIRSR006337-2"/>
    </source>
</evidence>
<evidence type="ECO:0000256" key="11">
    <source>
        <dbReference type="ARBA" id="ARBA00033284"/>
    </source>
</evidence>
<evidence type="ECO:0000256" key="6">
    <source>
        <dbReference type="ARBA" id="ARBA00022490"/>
    </source>
</evidence>
<feature type="domain" description="Glycosyl hydrolase family 13 catalytic" evidence="18">
    <location>
        <begin position="117"/>
        <end position="478"/>
    </location>
</feature>
<dbReference type="AlphaFoldDB" id="A0A1U7JBT3"/>
<comment type="caution">
    <text evidence="19">The sequence shown here is derived from an EMBL/GenBank/DDBJ whole genome shotgun (WGS) entry which is preliminary data.</text>
</comment>
<dbReference type="PANTHER" id="PTHR43651">
    <property type="entry name" value="1,4-ALPHA-GLUCAN-BRANCHING ENZYME"/>
    <property type="match status" value="1"/>
</dbReference>
<dbReference type="NCBIfam" id="TIGR02402">
    <property type="entry name" value="trehalose_TreZ"/>
    <property type="match status" value="1"/>
</dbReference>
<dbReference type="UniPathway" id="UPA00299"/>
<name>A0A1U7JBT3_9CYAN</name>
<evidence type="ECO:0000256" key="12">
    <source>
        <dbReference type="ARBA" id="ARBA00034013"/>
    </source>
</evidence>
<comment type="catalytic activity">
    <reaction evidence="12 14">
        <text>hydrolysis of (1-&gt;4)-alpha-D-glucosidic linkage in 4-alpha-D-[(1-&gt;4)-alpha-D-glucanosyl]n trehalose to yield trehalose and (1-&gt;4)-alpha-D-glucan.</text>
        <dbReference type="EC" id="3.2.1.141"/>
    </reaction>
</comment>
<sequence length="611" mass="68621">MRSDLKVGAILQADGQCHFTLWGPELDSVELRLLSPKKASFPMQKSEEGYWTISVDDVAEDTQYQYCINEADVRPDPASFYQPEGVHGPSAVVDLNTYEWGDEAWKNIPWSDYVIYEMHVGTFTAEGTFDSAIAQLADLKALGITAVEILPVAQFPGERNWGYDGVFPYATQNSYGGPNGLKRLVDACHQEGLAVILDVVYNHLGPEGNYTGSYGPYTTDKYNTPWGNAINFDDTWSDGVRHYCIQNALYWLREFHIDGLRLDAIHAIYDFSAKHLLAEMAEAVAQLSEQVGKPLYVTAESDLNDTRIIRPAEQGGFALRAQWSDDFHHALHTMITGERYGYYQDFGTCEALATAIRDRFVYSGTYSPFRHRRHGNSATDLPSDQFIVCAQNHDQIGNAKGCDRLSKLVPFDALKLTAGVLLTSPYIPLIFMGEEYGEEAPFNYFIDHSDPDLIEAVYEGRKREFKEAHGFGEPAPAHEVATYEASKLNWHLRGEGKHKTLLNYYQRLLELRRQLKLNAPSYSKDMEISSDEDTKVIVYRRAIESGQLLCLMNFNQGVSVIDLAPPQQPWVLTFDSATAEWAGPGSSLPEKITEAQSLEMPPLGFALYTTM</sequence>
<evidence type="ECO:0000256" key="4">
    <source>
        <dbReference type="ARBA" id="ARBA00012268"/>
    </source>
</evidence>
<reference evidence="19 20" key="1">
    <citation type="submission" date="2016-11" db="EMBL/GenBank/DDBJ databases">
        <title>Draft Genome Sequences of Nine Cyanobacterial Strains from Diverse Habitats.</title>
        <authorList>
            <person name="Zhu T."/>
            <person name="Hou S."/>
            <person name="Lu X."/>
            <person name="Hess W.R."/>
        </authorList>
    </citation>
    <scope>NUCLEOTIDE SEQUENCE [LARGE SCALE GENOMIC DNA]</scope>
    <source>
        <strain evidence="19 20">NIES-30</strain>
    </source>
</reference>
<evidence type="ECO:0000313" key="20">
    <source>
        <dbReference type="Proteomes" id="UP000185557"/>
    </source>
</evidence>
<dbReference type="SMART" id="SM00642">
    <property type="entry name" value="Aamy"/>
    <property type="match status" value="1"/>
</dbReference>
<keyword evidence="6" id="KW-0963">Cytoplasm</keyword>
<feature type="binding site" evidence="16">
    <location>
        <begin position="261"/>
        <end position="266"/>
    </location>
    <ligand>
        <name>substrate</name>
    </ligand>
</feature>
<evidence type="ECO:0000256" key="10">
    <source>
        <dbReference type="ARBA" id="ARBA00032057"/>
    </source>
</evidence>
<feature type="active site" description="Nucleophile" evidence="15">
    <location>
        <position position="263"/>
    </location>
</feature>
<dbReference type="EC" id="3.2.1.141" evidence="4 13"/>
<evidence type="ECO:0000256" key="3">
    <source>
        <dbReference type="ARBA" id="ARBA00008061"/>
    </source>
</evidence>
<evidence type="ECO:0000256" key="13">
    <source>
        <dbReference type="NCBIfam" id="TIGR02402"/>
    </source>
</evidence>
<dbReference type="SUPFAM" id="SSF81296">
    <property type="entry name" value="E set domains"/>
    <property type="match status" value="1"/>
</dbReference>
<feature type="site" description="Transition state stabilizer" evidence="17">
    <location>
        <position position="394"/>
    </location>
</feature>
<keyword evidence="8" id="KW-0119">Carbohydrate metabolism</keyword>
<evidence type="ECO:0000256" key="5">
    <source>
        <dbReference type="ARBA" id="ARBA00015938"/>
    </source>
</evidence>
<evidence type="ECO:0000256" key="17">
    <source>
        <dbReference type="PIRSR" id="PIRSR006337-3"/>
    </source>
</evidence>
<evidence type="ECO:0000259" key="18">
    <source>
        <dbReference type="SMART" id="SM00642"/>
    </source>
</evidence>
<evidence type="ECO:0000256" key="2">
    <source>
        <dbReference type="ARBA" id="ARBA00005199"/>
    </source>
</evidence>
<dbReference type="STRING" id="549789.NIES30_03430"/>
<dbReference type="EMBL" id="MRCG01000001">
    <property type="protein sequence ID" value="OKH51129.1"/>
    <property type="molecule type" value="Genomic_DNA"/>
</dbReference>
<dbReference type="Proteomes" id="UP000185557">
    <property type="component" value="Unassembled WGS sequence"/>
</dbReference>